<protein>
    <submittedName>
        <fullName evidence="2">Uncharacterized protein</fullName>
    </submittedName>
</protein>
<organism evidence="2 3">
    <name type="scientific">Candidatus Pseudomonas adelgestsugas</name>
    <dbReference type="NCBI Taxonomy" id="1302376"/>
    <lineage>
        <taxon>Bacteria</taxon>
        <taxon>Pseudomonadati</taxon>
        <taxon>Pseudomonadota</taxon>
        <taxon>Gammaproteobacteria</taxon>
        <taxon>Pseudomonadales</taxon>
        <taxon>Pseudomonadaceae</taxon>
        <taxon>Pseudomonas</taxon>
    </lineage>
</organism>
<dbReference type="EMBL" id="CP026512">
    <property type="protein sequence ID" value="QAX81673.1"/>
    <property type="molecule type" value="Genomic_DNA"/>
</dbReference>
<keyword evidence="3" id="KW-1185">Reference proteome</keyword>
<keyword evidence="1" id="KW-0812">Transmembrane</keyword>
<keyword evidence="1" id="KW-1133">Transmembrane helix</keyword>
<accession>A0ABX5R8R5</accession>
<evidence type="ECO:0000313" key="3">
    <source>
        <dbReference type="Proteomes" id="UP000288953"/>
    </source>
</evidence>
<evidence type="ECO:0000313" key="2">
    <source>
        <dbReference type="EMBL" id="QAX81673.1"/>
    </source>
</evidence>
<reference evidence="2 3" key="1">
    <citation type="journal article" date="2018" name="Genome Biol. Evol.">
        <title>Partnering With a Pest: Genomes of Hemlock Woolly Adelgid Symbionts Reveal Atypical Nutritional Provisioning Patterns in Dual-Obligate Bacteria.</title>
        <authorList>
            <person name="Weglarz K.M."/>
            <person name="Havill N.P."/>
            <person name="Burke G.R."/>
            <person name="von Dohlen C.D."/>
        </authorList>
    </citation>
    <scope>NUCLEOTIDE SEQUENCE [LARGE SCALE GENOMIC DNA]</scope>
    <source>
        <strain evidence="2 3">HWA_ENA</strain>
    </source>
</reference>
<feature type="transmembrane region" description="Helical" evidence="1">
    <location>
        <begin position="20"/>
        <end position="38"/>
    </location>
</feature>
<name>A0ABX5R8R5_9PSED</name>
<keyword evidence="1" id="KW-0472">Membrane</keyword>
<sequence length="49" mass="5444">MVVPDGPISVLRVKLDRLTLYAWFSVISASCLVGIFVGHTNKFQSIFAF</sequence>
<gene>
    <name evidence="2" type="ORF">C3B55_00318</name>
</gene>
<evidence type="ECO:0000256" key="1">
    <source>
        <dbReference type="SAM" id="Phobius"/>
    </source>
</evidence>
<proteinExistence type="predicted"/>
<dbReference type="Proteomes" id="UP000288953">
    <property type="component" value="Chromosome"/>
</dbReference>